<dbReference type="OrthoDB" id="3194847at2"/>
<dbReference type="InterPro" id="IPR041535">
    <property type="entry name" value="VbhA"/>
</dbReference>
<name>A0A839RKA6_9ACTN</name>
<dbReference type="Pfam" id="PF18495">
    <property type="entry name" value="VbhA"/>
    <property type="match status" value="1"/>
</dbReference>
<evidence type="ECO:0000259" key="1">
    <source>
        <dbReference type="Pfam" id="PF18495"/>
    </source>
</evidence>
<evidence type="ECO:0000313" key="3">
    <source>
        <dbReference type="Proteomes" id="UP000567922"/>
    </source>
</evidence>
<comment type="caution">
    <text evidence="2">The sequence shown here is derived from an EMBL/GenBank/DDBJ whole genome shotgun (WGS) entry which is preliminary data.</text>
</comment>
<dbReference type="InterPro" id="IPR043038">
    <property type="entry name" value="VbhA_sf"/>
</dbReference>
<gene>
    <name evidence="2" type="ORF">FHU29_001529</name>
</gene>
<dbReference type="RefSeq" id="WP_064439038.1">
    <property type="nucleotide sequence ID" value="NZ_BDDI01000002.1"/>
</dbReference>
<evidence type="ECO:0000313" key="2">
    <source>
        <dbReference type="EMBL" id="MBB3037095.1"/>
    </source>
</evidence>
<dbReference type="Gene3D" id="1.10.8.1050">
    <property type="entry name" value="Antitoxin VbhA-like"/>
    <property type="match status" value="1"/>
</dbReference>
<dbReference type="InterPro" id="IPR033788">
    <property type="entry name" value="VbhA-like"/>
</dbReference>
<feature type="domain" description="Antitoxin VbhA" evidence="1">
    <location>
        <begin position="13"/>
        <end position="59"/>
    </location>
</feature>
<proteinExistence type="predicted"/>
<dbReference type="CDD" id="cd11586">
    <property type="entry name" value="VbhA_like"/>
    <property type="match status" value="1"/>
</dbReference>
<dbReference type="Proteomes" id="UP000567922">
    <property type="component" value="Unassembled WGS sequence"/>
</dbReference>
<dbReference type="EMBL" id="JACHWS010000001">
    <property type="protein sequence ID" value="MBB3037095.1"/>
    <property type="molecule type" value="Genomic_DNA"/>
</dbReference>
<organism evidence="2 3">
    <name type="scientific">Hoyosella altamirensis</name>
    <dbReference type="NCBI Taxonomy" id="616997"/>
    <lineage>
        <taxon>Bacteria</taxon>
        <taxon>Bacillati</taxon>
        <taxon>Actinomycetota</taxon>
        <taxon>Actinomycetes</taxon>
        <taxon>Mycobacteriales</taxon>
        <taxon>Hoyosellaceae</taxon>
        <taxon>Hoyosella</taxon>
    </lineage>
</organism>
<protein>
    <recommendedName>
        <fullName evidence="1">Antitoxin VbhA domain-containing protein</fullName>
    </recommendedName>
</protein>
<dbReference type="AlphaFoldDB" id="A0A839RKA6"/>
<sequence>MAQHISPAEEMRRQGSVAAAIHSARLEGAEVSQETEDDMQEYVEGRITVEEGLARLQERIDRHVQQRRNTVA</sequence>
<keyword evidence="3" id="KW-1185">Reference proteome</keyword>
<accession>A0A839RKA6</accession>
<reference evidence="2 3" key="1">
    <citation type="submission" date="2020-08" db="EMBL/GenBank/DDBJ databases">
        <title>Sequencing the genomes of 1000 actinobacteria strains.</title>
        <authorList>
            <person name="Klenk H.-P."/>
        </authorList>
    </citation>
    <scope>NUCLEOTIDE SEQUENCE [LARGE SCALE GENOMIC DNA]</scope>
    <source>
        <strain evidence="2 3">DSM 45258</strain>
    </source>
</reference>